<proteinExistence type="predicted"/>
<accession>A0ABP0B1S1</accession>
<evidence type="ECO:0000313" key="6">
    <source>
        <dbReference type="EMBL" id="CAK7213484.1"/>
    </source>
</evidence>
<feature type="region of interest" description="Disordered" evidence="5">
    <location>
        <begin position="81"/>
        <end position="167"/>
    </location>
</feature>
<feature type="compositionally biased region" description="Pro residues" evidence="5">
    <location>
        <begin position="587"/>
        <end position="600"/>
    </location>
</feature>
<dbReference type="CDD" id="cd12148">
    <property type="entry name" value="fungal_TF_MHR"/>
    <property type="match status" value="1"/>
</dbReference>
<evidence type="ECO:0000256" key="3">
    <source>
        <dbReference type="ARBA" id="ARBA00023125"/>
    </source>
</evidence>
<dbReference type="InterPro" id="IPR052073">
    <property type="entry name" value="Amide_Lactam_Regulators"/>
</dbReference>
<feature type="compositionally biased region" description="Basic and acidic residues" evidence="5">
    <location>
        <begin position="92"/>
        <end position="120"/>
    </location>
</feature>
<keyword evidence="4" id="KW-0804">Transcription</keyword>
<keyword evidence="7" id="KW-1185">Reference proteome</keyword>
<evidence type="ECO:0000256" key="1">
    <source>
        <dbReference type="ARBA" id="ARBA00022833"/>
    </source>
</evidence>
<feature type="compositionally biased region" description="Basic residues" evidence="5">
    <location>
        <begin position="149"/>
        <end position="161"/>
    </location>
</feature>
<comment type="caution">
    <text evidence="6">The sequence shown here is derived from an EMBL/GenBank/DDBJ whole genome shotgun (WGS) entry which is preliminary data.</text>
</comment>
<evidence type="ECO:0000256" key="4">
    <source>
        <dbReference type="ARBA" id="ARBA00023163"/>
    </source>
</evidence>
<keyword evidence="3" id="KW-0238">DNA-binding</keyword>
<reference evidence="6 7" key="1">
    <citation type="submission" date="2024-01" db="EMBL/GenBank/DDBJ databases">
        <authorList>
            <person name="Allen C."/>
            <person name="Tagirdzhanova G."/>
        </authorList>
    </citation>
    <scope>NUCLEOTIDE SEQUENCE [LARGE SCALE GENOMIC DNA]</scope>
</reference>
<feature type="compositionally biased region" description="Basic and acidic residues" evidence="5">
    <location>
        <begin position="574"/>
        <end position="583"/>
    </location>
</feature>
<feature type="region of interest" description="Disordered" evidence="5">
    <location>
        <begin position="573"/>
        <end position="635"/>
    </location>
</feature>
<dbReference type="PANTHER" id="PTHR47171:SF6">
    <property type="entry name" value="SPECIFIC TRANSCRIPTION FACTOR, PUTATIVE (AFU_ORTHOLOGUE AFUA_2G06130)-RELATED"/>
    <property type="match status" value="1"/>
</dbReference>
<evidence type="ECO:0000313" key="7">
    <source>
        <dbReference type="Proteomes" id="UP001642405"/>
    </source>
</evidence>
<evidence type="ECO:0008006" key="8">
    <source>
        <dbReference type="Google" id="ProtNLM"/>
    </source>
</evidence>
<keyword evidence="1" id="KW-0862">Zinc</keyword>
<evidence type="ECO:0000256" key="2">
    <source>
        <dbReference type="ARBA" id="ARBA00023015"/>
    </source>
</evidence>
<evidence type="ECO:0000256" key="5">
    <source>
        <dbReference type="SAM" id="MobiDB-lite"/>
    </source>
</evidence>
<organism evidence="6 7">
    <name type="scientific">Sporothrix curviconia</name>
    <dbReference type="NCBI Taxonomy" id="1260050"/>
    <lineage>
        <taxon>Eukaryota</taxon>
        <taxon>Fungi</taxon>
        <taxon>Dikarya</taxon>
        <taxon>Ascomycota</taxon>
        <taxon>Pezizomycotina</taxon>
        <taxon>Sordariomycetes</taxon>
        <taxon>Sordariomycetidae</taxon>
        <taxon>Ophiostomatales</taxon>
        <taxon>Ophiostomataceae</taxon>
        <taxon>Sporothrix</taxon>
    </lineage>
</organism>
<dbReference type="EMBL" id="CAWUHB010000007">
    <property type="protein sequence ID" value="CAK7213484.1"/>
    <property type="molecule type" value="Genomic_DNA"/>
</dbReference>
<name>A0ABP0B1S1_9PEZI</name>
<keyword evidence="2" id="KW-0805">Transcription regulation</keyword>
<feature type="compositionally biased region" description="Polar residues" evidence="5">
    <location>
        <begin position="732"/>
        <end position="750"/>
    </location>
</feature>
<feature type="region of interest" description="Disordered" evidence="5">
    <location>
        <begin position="729"/>
        <end position="750"/>
    </location>
</feature>
<gene>
    <name evidence="6" type="ORF">SCUCBS95973_001809</name>
</gene>
<protein>
    <recommendedName>
        <fullName evidence="8">Transcription factor domain-containing protein</fullName>
    </recommendedName>
</protein>
<feature type="compositionally biased region" description="Low complexity" evidence="5">
    <location>
        <begin position="601"/>
        <end position="627"/>
    </location>
</feature>
<dbReference type="Proteomes" id="UP001642405">
    <property type="component" value="Unassembled WGS sequence"/>
</dbReference>
<dbReference type="PANTHER" id="PTHR47171">
    <property type="entry name" value="FARA-RELATED"/>
    <property type="match status" value="1"/>
</dbReference>
<sequence>MTCRTRKKRCFHTAADKADRVNKAAPTPASSSVSVAAVEVAVDPPAFTATAADIRSGITTRDSSPKPGRSIDYIPEVALTNLSGGDQGQDQDQDHDQDHEQDLDQDHDHGHDQDQDHDEPVSYNEEAQPRPGSKESPDNSNNSNNNSARSRKRAPPHPTKRRLSDVKRAQRQLAQFYRKHRPRNAPVILSDAHRNYLDEAGALLELPRTTADALLAIYVSLLDDLIPIVDGASVFRRHSNGQTSIYLIRAICLVACKTKQAAPFLRLYENGPVLAPLDFAARLLGGLDAAIKADLEPDRITKVQILGLMHLHNDGTTGTRRAASCLAQAVSEAWSLSLHWQIPGNNVLQDQATSEVEYLWWSLRNFDRLSKPIMAAAPFQINDSDVGLPRITPRPDSYRSQIMAVATVLGDLLATATMIFKATCKATVDDCQDFPSFARITADAQVDLELFHHSHRAYLEIWYCVAAMLSCRYSGPGSGPYQRRFDAAMRVLDLITDGKHETLPPLPVVPYAMSMSTTIVYRALRDKQINAATAQRDMTLCCEALDGLARLWTSVAGVAKLARRLLRLLGRQEAAQRSKKDTGPEQDLPPPPLPPPPRQPPLLAELAELQSNSSNTSQTSNISSSSTAVPGTMHAPMPTITSTAWQPYPDFALGYTNGDGVNATAVAAPPPPPMDFETQLSTDWDGSPGTYPQLDAAFHDLFDFAIPTGFREQETWAFFPHGTATAQVHGDGSSTGSEFTVGPVNTSQLY</sequence>